<dbReference type="SUPFAM" id="SSF51045">
    <property type="entry name" value="WW domain"/>
    <property type="match status" value="1"/>
</dbReference>
<dbReference type="EMBL" id="CH964272">
    <property type="protein sequence ID" value="EDW83947.1"/>
    <property type="molecule type" value="Genomic_DNA"/>
</dbReference>
<dbReference type="PhylomeDB" id="B4NJM3"/>
<dbReference type="SMART" id="SM00456">
    <property type="entry name" value="WW"/>
    <property type="match status" value="1"/>
</dbReference>
<evidence type="ECO:0000259" key="1">
    <source>
        <dbReference type="PROSITE" id="PS50020"/>
    </source>
</evidence>
<keyword evidence="3" id="KW-1185">Reference proteome</keyword>
<dbReference type="InterPro" id="IPR001202">
    <property type="entry name" value="WW_dom"/>
</dbReference>
<protein>
    <recommendedName>
        <fullName evidence="1">WW domain-containing protein</fullName>
    </recommendedName>
</protein>
<dbReference type="AlphaFoldDB" id="B4NJM3"/>
<dbReference type="InterPro" id="IPR036020">
    <property type="entry name" value="WW_dom_sf"/>
</dbReference>
<dbReference type="OMA" id="WHKCSLY"/>
<feature type="domain" description="WW" evidence="1">
    <location>
        <begin position="127"/>
        <end position="161"/>
    </location>
</feature>
<dbReference type="PROSITE" id="PS50020">
    <property type="entry name" value="WW_DOMAIN_2"/>
    <property type="match status" value="1"/>
</dbReference>
<dbReference type="KEGG" id="dwi:6651125"/>
<dbReference type="Gene3D" id="2.20.70.10">
    <property type="match status" value="1"/>
</dbReference>
<dbReference type="OrthoDB" id="42462at2759"/>
<sequence length="239" mass="27940">MSLPPALLKRLKNRGLVQKQNATGSVPEAIEEIIAENYDDDDKVRPHAYKENSHSSTKRHATDENMWTDRIKERIGVTESFHGYKLCPNKYNVWHKCNLYCVNKWTNMRSKPTEKYLQRYKRLLRKYPLEAGWKDVYDSGCGSYYFYNTITQRVSWLPPSHPKARVSQSAAVFRKQLANTNDEYNFDTSELALCKTRNNSAFDTSESDNSTGPSVPVPIKKQKVRDLDRMLMRRRQYES</sequence>
<dbReference type="InParanoid" id="B4NJM3"/>
<dbReference type="STRING" id="7260.B4NJM3"/>
<evidence type="ECO:0000313" key="2">
    <source>
        <dbReference type="EMBL" id="EDW83947.1"/>
    </source>
</evidence>
<dbReference type="Pfam" id="PF00397">
    <property type="entry name" value="WW"/>
    <property type="match status" value="1"/>
</dbReference>
<proteinExistence type="predicted"/>
<evidence type="ECO:0000313" key="3">
    <source>
        <dbReference type="Proteomes" id="UP000007798"/>
    </source>
</evidence>
<reference evidence="2 3" key="1">
    <citation type="journal article" date="2007" name="Nature">
        <title>Evolution of genes and genomes on the Drosophila phylogeny.</title>
        <authorList>
            <consortium name="Drosophila 12 Genomes Consortium"/>
            <person name="Clark A.G."/>
            <person name="Eisen M.B."/>
            <person name="Smith D.R."/>
            <person name="Bergman C.M."/>
            <person name="Oliver B."/>
            <person name="Markow T.A."/>
            <person name="Kaufman T.C."/>
            <person name="Kellis M."/>
            <person name="Gelbart W."/>
            <person name="Iyer V.N."/>
            <person name="Pollard D.A."/>
            <person name="Sackton T.B."/>
            <person name="Larracuente A.M."/>
            <person name="Singh N.D."/>
            <person name="Abad J.P."/>
            <person name="Abt D.N."/>
            <person name="Adryan B."/>
            <person name="Aguade M."/>
            <person name="Akashi H."/>
            <person name="Anderson W.W."/>
            <person name="Aquadro C.F."/>
            <person name="Ardell D.H."/>
            <person name="Arguello R."/>
            <person name="Artieri C.G."/>
            <person name="Barbash D.A."/>
            <person name="Barker D."/>
            <person name="Barsanti P."/>
            <person name="Batterham P."/>
            <person name="Batzoglou S."/>
            <person name="Begun D."/>
            <person name="Bhutkar A."/>
            <person name="Blanco E."/>
            <person name="Bosak S.A."/>
            <person name="Bradley R.K."/>
            <person name="Brand A.D."/>
            <person name="Brent M.R."/>
            <person name="Brooks A.N."/>
            <person name="Brown R.H."/>
            <person name="Butlin R.K."/>
            <person name="Caggese C."/>
            <person name="Calvi B.R."/>
            <person name="Bernardo de Carvalho A."/>
            <person name="Caspi A."/>
            <person name="Castrezana S."/>
            <person name="Celniker S.E."/>
            <person name="Chang J.L."/>
            <person name="Chapple C."/>
            <person name="Chatterji S."/>
            <person name="Chinwalla A."/>
            <person name="Civetta A."/>
            <person name="Clifton S.W."/>
            <person name="Comeron J.M."/>
            <person name="Costello J.C."/>
            <person name="Coyne J.A."/>
            <person name="Daub J."/>
            <person name="David R.G."/>
            <person name="Delcher A.L."/>
            <person name="Delehaunty K."/>
            <person name="Do C.B."/>
            <person name="Ebling H."/>
            <person name="Edwards K."/>
            <person name="Eickbush T."/>
            <person name="Evans J.D."/>
            <person name="Filipski A."/>
            <person name="Findeiss S."/>
            <person name="Freyhult E."/>
            <person name="Fulton L."/>
            <person name="Fulton R."/>
            <person name="Garcia A.C."/>
            <person name="Gardiner A."/>
            <person name="Garfield D.A."/>
            <person name="Garvin B.E."/>
            <person name="Gibson G."/>
            <person name="Gilbert D."/>
            <person name="Gnerre S."/>
            <person name="Godfrey J."/>
            <person name="Good R."/>
            <person name="Gotea V."/>
            <person name="Gravely B."/>
            <person name="Greenberg A.J."/>
            <person name="Griffiths-Jones S."/>
            <person name="Gross S."/>
            <person name="Guigo R."/>
            <person name="Gustafson E.A."/>
            <person name="Haerty W."/>
            <person name="Hahn M.W."/>
            <person name="Halligan D.L."/>
            <person name="Halpern A.L."/>
            <person name="Halter G.M."/>
            <person name="Han M.V."/>
            <person name="Heger A."/>
            <person name="Hillier L."/>
            <person name="Hinrichs A.S."/>
            <person name="Holmes I."/>
            <person name="Hoskins R.A."/>
            <person name="Hubisz M.J."/>
            <person name="Hultmark D."/>
            <person name="Huntley M.A."/>
            <person name="Jaffe D.B."/>
            <person name="Jagadeeshan S."/>
            <person name="Jeck W.R."/>
            <person name="Johnson J."/>
            <person name="Jones C.D."/>
            <person name="Jordan W.C."/>
            <person name="Karpen G.H."/>
            <person name="Kataoka E."/>
            <person name="Keightley P.D."/>
            <person name="Kheradpour P."/>
            <person name="Kirkness E.F."/>
            <person name="Koerich L.B."/>
            <person name="Kristiansen K."/>
            <person name="Kudrna D."/>
            <person name="Kulathinal R.J."/>
            <person name="Kumar S."/>
            <person name="Kwok R."/>
            <person name="Lander E."/>
            <person name="Langley C.H."/>
            <person name="Lapoint R."/>
            <person name="Lazzaro B.P."/>
            <person name="Lee S.J."/>
            <person name="Levesque L."/>
            <person name="Li R."/>
            <person name="Lin C.F."/>
            <person name="Lin M.F."/>
            <person name="Lindblad-Toh K."/>
            <person name="Llopart A."/>
            <person name="Long M."/>
            <person name="Low L."/>
            <person name="Lozovsky E."/>
            <person name="Lu J."/>
            <person name="Luo M."/>
            <person name="Machado C.A."/>
            <person name="Makalowski W."/>
            <person name="Marzo M."/>
            <person name="Matsuda M."/>
            <person name="Matzkin L."/>
            <person name="McAllister B."/>
            <person name="McBride C.S."/>
            <person name="McKernan B."/>
            <person name="McKernan K."/>
            <person name="Mendez-Lago M."/>
            <person name="Minx P."/>
            <person name="Mollenhauer M.U."/>
            <person name="Montooth K."/>
            <person name="Mount S.M."/>
            <person name="Mu X."/>
            <person name="Myers E."/>
            <person name="Negre B."/>
            <person name="Newfeld S."/>
            <person name="Nielsen R."/>
            <person name="Noor M.A."/>
            <person name="O'Grady P."/>
            <person name="Pachter L."/>
            <person name="Papaceit M."/>
            <person name="Parisi M.J."/>
            <person name="Parisi M."/>
            <person name="Parts L."/>
            <person name="Pedersen J.S."/>
            <person name="Pesole G."/>
            <person name="Phillippy A.M."/>
            <person name="Ponting C.P."/>
            <person name="Pop M."/>
            <person name="Porcelli D."/>
            <person name="Powell J.R."/>
            <person name="Prohaska S."/>
            <person name="Pruitt K."/>
            <person name="Puig M."/>
            <person name="Quesneville H."/>
            <person name="Ram K.R."/>
            <person name="Rand D."/>
            <person name="Rasmussen M.D."/>
            <person name="Reed L.K."/>
            <person name="Reenan R."/>
            <person name="Reily A."/>
            <person name="Remington K.A."/>
            <person name="Rieger T.T."/>
            <person name="Ritchie M.G."/>
            <person name="Robin C."/>
            <person name="Rogers Y.H."/>
            <person name="Rohde C."/>
            <person name="Rozas J."/>
            <person name="Rubenfield M.J."/>
            <person name="Ruiz A."/>
            <person name="Russo S."/>
            <person name="Salzberg S.L."/>
            <person name="Sanchez-Gracia A."/>
            <person name="Saranga D.J."/>
            <person name="Sato H."/>
            <person name="Schaeffer S.W."/>
            <person name="Schatz M.C."/>
            <person name="Schlenke T."/>
            <person name="Schwartz R."/>
            <person name="Segarra C."/>
            <person name="Singh R.S."/>
            <person name="Sirot L."/>
            <person name="Sirota M."/>
            <person name="Sisneros N.B."/>
            <person name="Smith C.D."/>
            <person name="Smith T.F."/>
            <person name="Spieth J."/>
            <person name="Stage D.E."/>
            <person name="Stark A."/>
            <person name="Stephan W."/>
            <person name="Strausberg R.L."/>
            <person name="Strempel S."/>
            <person name="Sturgill D."/>
            <person name="Sutton G."/>
            <person name="Sutton G.G."/>
            <person name="Tao W."/>
            <person name="Teichmann S."/>
            <person name="Tobari Y.N."/>
            <person name="Tomimura Y."/>
            <person name="Tsolas J.M."/>
            <person name="Valente V.L."/>
            <person name="Venter E."/>
            <person name="Venter J.C."/>
            <person name="Vicario S."/>
            <person name="Vieira F.G."/>
            <person name="Vilella A.J."/>
            <person name="Villasante A."/>
            <person name="Walenz B."/>
            <person name="Wang J."/>
            <person name="Wasserman M."/>
            <person name="Watts T."/>
            <person name="Wilson D."/>
            <person name="Wilson R.K."/>
            <person name="Wing R.A."/>
            <person name="Wolfner M.F."/>
            <person name="Wong A."/>
            <person name="Wong G.K."/>
            <person name="Wu C.I."/>
            <person name="Wu G."/>
            <person name="Yamamoto D."/>
            <person name="Yang H.P."/>
            <person name="Yang S.P."/>
            <person name="Yorke J.A."/>
            <person name="Yoshida K."/>
            <person name="Zdobnov E."/>
            <person name="Zhang P."/>
            <person name="Zhang Y."/>
            <person name="Zimin A.V."/>
            <person name="Baldwin J."/>
            <person name="Abdouelleil A."/>
            <person name="Abdulkadir J."/>
            <person name="Abebe A."/>
            <person name="Abera B."/>
            <person name="Abreu J."/>
            <person name="Acer S.C."/>
            <person name="Aftuck L."/>
            <person name="Alexander A."/>
            <person name="An P."/>
            <person name="Anderson E."/>
            <person name="Anderson S."/>
            <person name="Arachi H."/>
            <person name="Azer M."/>
            <person name="Bachantsang P."/>
            <person name="Barry A."/>
            <person name="Bayul T."/>
            <person name="Berlin A."/>
            <person name="Bessette D."/>
            <person name="Bloom T."/>
            <person name="Blye J."/>
            <person name="Boguslavskiy L."/>
            <person name="Bonnet C."/>
            <person name="Boukhgalter B."/>
            <person name="Bourzgui I."/>
            <person name="Brown A."/>
            <person name="Cahill P."/>
            <person name="Channer S."/>
            <person name="Cheshatsang Y."/>
            <person name="Chuda L."/>
            <person name="Citroen M."/>
            <person name="Collymore A."/>
            <person name="Cooke P."/>
            <person name="Costello M."/>
            <person name="D'Aco K."/>
            <person name="Daza R."/>
            <person name="De Haan G."/>
            <person name="DeGray S."/>
            <person name="DeMaso C."/>
            <person name="Dhargay N."/>
            <person name="Dooley K."/>
            <person name="Dooley E."/>
            <person name="Doricent M."/>
            <person name="Dorje P."/>
            <person name="Dorjee K."/>
            <person name="Dupes A."/>
            <person name="Elong R."/>
            <person name="Falk J."/>
            <person name="Farina A."/>
            <person name="Faro S."/>
            <person name="Ferguson D."/>
            <person name="Fisher S."/>
            <person name="Foley C.D."/>
            <person name="Franke A."/>
            <person name="Friedrich D."/>
            <person name="Gadbois L."/>
            <person name="Gearin G."/>
            <person name="Gearin C.R."/>
            <person name="Giannoukos G."/>
            <person name="Goode T."/>
            <person name="Graham J."/>
            <person name="Grandbois E."/>
            <person name="Grewal S."/>
            <person name="Gyaltsen K."/>
            <person name="Hafez N."/>
            <person name="Hagos B."/>
            <person name="Hall J."/>
            <person name="Henson C."/>
            <person name="Hollinger A."/>
            <person name="Honan T."/>
            <person name="Huard M.D."/>
            <person name="Hughes L."/>
            <person name="Hurhula B."/>
            <person name="Husby M.E."/>
            <person name="Kamat A."/>
            <person name="Kanga B."/>
            <person name="Kashin S."/>
            <person name="Khazanovich D."/>
            <person name="Kisner P."/>
            <person name="Lance K."/>
            <person name="Lara M."/>
            <person name="Lee W."/>
            <person name="Lennon N."/>
            <person name="Letendre F."/>
            <person name="LeVine R."/>
            <person name="Lipovsky A."/>
            <person name="Liu X."/>
            <person name="Liu J."/>
            <person name="Liu S."/>
            <person name="Lokyitsang T."/>
            <person name="Lokyitsang Y."/>
            <person name="Lubonja R."/>
            <person name="Lui A."/>
            <person name="MacDonald P."/>
            <person name="Magnisalis V."/>
            <person name="Maru K."/>
            <person name="Matthews C."/>
            <person name="McCusker W."/>
            <person name="McDonough S."/>
            <person name="Mehta T."/>
            <person name="Meldrim J."/>
            <person name="Meneus L."/>
            <person name="Mihai O."/>
            <person name="Mihalev A."/>
            <person name="Mihova T."/>
            <person name="Mittelman R."/>
            <person name="Mlenga V."/>
            <person name="Montmayeur A."/>
            <person name="Mulrain L."/>
            <person name="Navidi A."/>
            <person name="Naylor J."/>
            <person name="Negash T."/>
            <person name="Nguyen T."/>
            <person name="Nguyen N."/>
            <person name="Nicol R."/>
            <person name="Norbu C."/>
            <person name="Norbu N."/>
            <person name="Novod N."/>
            <person name="O'Neill B."/>
            <person name="Osman S."/>
            <person name="Markiewicz E."/>
            <person name="Oyono O.L."/>
            <person name="Patti C."/>
            <person name="Phunkhang P."/>
            <person name="Pierre F."/>
            <person name="Priest M."/>
            <person name="Raghuraman S."/>
            <person name="Rege F."/>
            <person name="Reyes R."/>
            <person name="Rise C."/>
            <person name="Rogov P."/>
            <person name="Ross K."/>
            <person name="Ryan E."/>
            <person name="Settipalli S."/>
            <person name="Shea T."/>
            <person name="Sherpa N."/>
            <person name="Shi L."/>
            <person name="Shih D."/>
            <person name="Sparrow T."/>
            <person name="Spaulding J."/>
            <person name="Stalker J."/>
            <person name="Stange-Thomann N."/>
            <person name="Stavropoulos S."/>
            <person name="Stone C."/>
            <person name="Strader C."/>
            <person name="Tesfaye S."/>
            <person name="Thomson T."/>
            <person name="Thoulutsang Y."/>
            <person name="Thoulutsang D."/>
            <person name="Topham K."/>
            <person name="Topping I."/>
            <person name="Tsamla T."/>
            <person name="Vassiliev H."/>
            <person name="Vo A."/>
            <person name="Wangchuk T."/>
            <person name="Wangdi T."/>
            <person name="Weiand M."/>
            <person name="Wilkinson J."/>
            <person name="Wilson A."/>
            <person name="Yadav S."/>
            <person name="Young G."/>
            <person name="Yu Q."/>
            <person name="Zembek L."/>
            <person name="Zhong D."/>
            <person name="Zimmer A."/>
            <person name="Zwirko Z."/>
            <person name="Jaffe D.B."/>
            <person name="Alvarez P."/>
            <person name="Brockman W."/>
            <person name="Butler J."/>
            <person name="Chin C."/>
            <person name="Gnerre S."/>
            <person name="Grabherr M."/>
            <person name="Kleber M."/>
            <person name="Mauceli E."/>
            <person name="MacCallum I."/>
        </authorList>
    </citation>
    <scope>NUCLEOTIDE SEQUENCE [LARGE SCALE GENOMIC DNA]</scope>
    <source>
        <strain evidence="3">Tucson 14030-0811.24</strain>
    </source>
</reference>
<name>B4NJM3_DROWI</name>
<gene>
    <name evidence="2" type="primary">Dwil\GK13879</name>
    <name evidence="2" type="ORF">Dwil_GK13879</name>
</gene>
<dbReference type="FunCoup" id="B4NJM3">
    <property type="interactions" value="140"/>
</dbReference>
<dbReference type="HOGENOM" id="CLU_043596_0_0_1"/>
<dbReference type="Proteomes" id="UP000007798">
    <property type="component" value="Unassembled WGS sequence"/>
</dbReference>
<organism evidence="2 3">
    <name type="scientific">Drosophila willistoni</name>
    <name type="common">Fruit fly</name>
    <dbReference type="NCBI Taxonomy" id="7260"/>
    <lineage>
        <taxon>Eukaryota</taxon>
        <taxon>Metazoa</taxon>
        <taxon>Ecdysozoa</taxon>
        <taxon>Arthropoda</taxon>
        <taxon>Hexapoda</taxon>
        <taxon>Insecta</taxon>
        <taxon>Pterygota</taxon>
        <taxon>Neoptera</taxon>
        <taxon>Endopterygota</taxon>
        <taxon>Diptera</taxon>
        <taxon>Brachycera</taxon>
        <taxon>Muscomorpha</taxon>
        <taxon>Ephydroidea</taxon>
        <taxon>Drosophilidae</taxon>
        <taxon>Drosophila</taxon>
        <taxon>Sophophora</taxon>
    </lineage>
</organism>
<dbReference type="eggNOG" id="KOG3427">
    <property type="taxonomic scope" value="Eukaryota"/>
</dbReference>
<accession>B4NJM3</accession>